<organism evidence="4 5">
    <name type="scientific">Belliella kenyensis</name>
    <dbReference type="NCBI Taxonomy" id="1472724"/>
    <lineage>
        <taxon>Bacteria</taxon>
        <taxon>Pseudomonadati</taxon>
        <taxon>Bacteroidota</taxon>
        <taxon>Cytophagia</taxon>
        <taxon>Cytophagales</taxon>
        <taxon>Cyclobacteriaceae</taxon>
        <taxon>Belliella</taxon>
    </lineage>
</organism>
<dbReference type="Proteomes" id="UP001595766">
    <property type="component" value="Unassembled WGS sequence"/>
</dbReference>
<dbReference type="PANTHER" id="PTHR11731">
    <property type="entry name" value="PROTEASE FAMILY S9B,C DIPEPTIDYL-PEPTIDASE IV-RELATED"/>
    <property type="match status" value="1"/>
</dbReference>
<dbReference type="EMBL" id="JBHSAV010000050">
    <property type="protein sequence ID" value="MFC3976788.1"/>
    <property type="molecule type" value="Genomic_DNA"/>
</dbReference>
<evidence type="ECO:0000256" key="1">
    <source>
        <dbReference type="SAM" id="SignalP"/>
    </source>
</evidence>
<dbReference type="InterPro" id="IPR002469">
    <property type="entry name" value="Peptidase_S9B_N"/>
</dbReference>
<dbReference type="InterPro" id="IPR029058">
    <property type="entry name" value="AB_hydrolase_fold"/>
</dbReference>
<dbReference type="RefSeq" id="WP_241291194.1">
    <property type="nucleotide sequence ID" value="NZ_JAKZGR010000001.1"/>
</dbReference>
<proteinExistence type="predicted"/>
<dbReference type="InterPro" id="IPR050278">
    <property type="entry name" value="Serine_Prot_S9B/DPPIV"/>
</dbReference>
<accession>A0ABV8ENA2</accession>
<dbReference type="Pfam" id="PF00930">
    <property type="entry name" value="DPPIV_N"/>
    <property type="match status" value="1"/>
</dbReference>
<gene>
    <name evidence="4" type="ORF">ACFOUP_10400</name>
</gene>
<dbReference type="SUPFAM" id="SSF82171">
    <property type="entry name" value="DPP6 N-terminal domain-like"/>
    <property type="match status" value="1"/>
</dbReference>
<feature type="chain" id="PRO_5046713008" evidence="1">
    <location>
        <begin position="25"/>
        <end position="747"/>
    </location>
</feature>
<dbReference type="SUPFAM" id="SSF53474">
    <property type="entry name" value="alpha/beta-Hydrolases"/>
    <property type="match status" value="1"/>
</dbReference>
<reference evidence="5" key="1">
    <citation type="journal article" date="2019" name="Int. J. Syst. Evol. Microbiol.">
        <title>The Global Catalogue of Microorganisms (GCM) 10K type strain sequencing project: providing services to taxonomists for standard genome sequencing and annotation.</title>
        <authorList>
            <consortium name="The Broad Institute Genomics Platform"/>
            <consortium name="The Broad Institute Genome Sequencing Center for Infectious Disease"/>
            <person name="Wu L."/>
            <person name="Ma J."/>
        </authorList>
    </citation>
    <scope>NUCLEOTIDE SEQUENCE [LARGE SCALE GENOMIC DNA]</scope>
    <source>
        <strain evidence="5">CECT 8551</strain>
    </source>
</reference>
<evidence type="ECO:0000313" key="4">
    <source>
        <dbReference type="EMBL" id="MFC3976788.1"/>
    </source>
</evidence>
<evidence type="ECO:0000259" key="3">
    <source>
        <dbReference type="Pfam" id="PF00930"/>
    </source>
</evidence>
<keyword evidence="5" id="KW-1185">Reference proteome</keyword>
<feature type="signal peptide" evidence="1">
    <location>
        <begin position="1"/>
        <end position="24"/>
    </location>
</feature>
<sequence length="747" mass="86298">MIQIKRLLSITFLSLLLVPIGSQAQGTLADYKRAAEFKENIKDKVYHSPTQIQWHKKDILTYVVQTANGKRYMKYHVKDAAKEFLFDTDQLAKALSERIDKKIDPKNLYITELDLKEDMLTFRHEQIIWEMKRHTGELKKVKEVDTSTRYWGTRDNESGKRMIQSPDKKQEAFIQDHNVFLKDVATGKQQQLTHDGRPGEYYSSSIQWSPDSKKLALFKFRPSEVRKLTLIASAPDDQFQPKVFERDYLKPGDALPIRTPMIIDTDRDTVFQADLRQMDAQYALSRLSWNEESSAITWEYNERGHQRYTVFEMNALDGKQRALIDETSPTFIDYSGKYFRKDLKSKKQTIWSSERDGWRHLYLYDMKGGKLLRQLTKGEWVVRDVIHVDEENELVYFTASGKNQGEDPYHLHFYSIGMDGKNLKVLTSENANHEITFDADYKYFVDKYARQDLPPVTVVRSLENGEVVASLEKADISELENAGWKAPEIFSAKGRDGQTDIWGVIIKPLDFNPNKKYPVIEYIYAGPHSAHVPKSFNPNYYALNELASLGFIVVQIDGMGTSNRSKKFHDVAWKNLKDAGFPDRILWMQTAAAERPYMDLDKVGIFGTSAGGQNSTGALLFHPEFYKVGVSSCGCHDNRMDKIWWNEQWMGYPIGDHYEDCSNVTHAKNLQGKLLLLVGEIDDNVDPASTYQLVDELVKHNKPFEFMMFPGMGHSSGGLYGERLRRDFFVKHLLNVTPPNWDEYEFK</sequence>
<dbReference type="Gene3D" id="3.40.50.1820">
    <property type="entry name" value="alpha/beta hydrolase"/>
    <property type="match status" value="1"/>
</dbReference>
<dbReference type="Gene3D" id="2.140.10.30">
    <property type="entry name" value="Dipeptidylpeptidase IV, N-terminal domain"/>
    <property type="match status" value="1"/>
</dbReference>
<evidence type="ECO:0000259" key="2">
    <source>
        <dbReference type="Pfam" id="PF00326"/>
    </source>
</evidence>
<protein>
    <submittedName>
        <fullName evidence="4">DPP IV N-terminal domain-containing protein</fullName>
    </submittedName>
</protein>
<comment type="caution">
    <text evidence="4">The sequence shown here is derived from an EMBL/GenBank/DDBJ whole genome shotgun (WGS) entry which is preliminary data.</text>
</comment>
<feature type="domain" description="Peptidase S9 prolyl oligopeptidase catalytic" evidence="2">
    <location>
        <begin position="546"/>
        <end position="729"/>
    </location>
</feature>
<feature type="domain" description="Dipeptidylpeptidase IV N-terminal" evidence="3">
    <location>
        <begin position="163"/>
        <end position="455"/>
    </location>
</feature>
<evidence type="ECO:0000313" key="5">
    <source>
        <dbReference type="Proteomes" id="UP001595766"/>
    </source>
</evidence>
<keyword evidence="1" id="KW-0732">Signal</keyword>
<dbReference type="InterPro" id="IPR001375">
    <property type="entry name" value="Peptidase_S9_cat"/>
</dbReference>
<dbReference type="Pfam" id="PF00326">
    <property type="entry name" value="Peptidase_S9"/>
    <property type="match status" value="1"/>
</dbReference>
<name>A0ABV8ENA2_9BACT</name>
<dbReference type="PANTHER" id="PTHR11731:SF118">
    <property type="entry name" value="BLR1971 PROTEIN"/>
    <property type="match status" value="1"/>
</dbReference>